<name>A0A0F9GH59_9ZZZZ</name>
<gene>
    <name evidence="1" type="ORF">LCGC14_1910310</name>
</gene>
<dbReference type="EMBL" id="LAZR01020164">
    <property type="protein sequence ID" value="KKL89881.1"/>
    <property type="molecule type" value="Genomic_DNA"/>
</dbReference>
<accession>A0A0F9GH59</accession>
<sequence>MATWTIVVPPSVDQELIDSICLNFDYQDTVMDEADSIPNPESKGQFAKRMTIKKWFKGNLKIARNKASGEQNETDTEAIDIT</sequence>
<comment type="caution">
    <text evidence="1">The sequence shown here is derived from an EMBL/GenBank/DDBJ whole genome shotgun (WGS) entry which is preliminary data.</text>
</comment>
<dbReference type="AlphaFoldDB" id="A0A0F9GH59"/>
<reference evidence="1" key="1">
    <citation type="journal article" date="2015" name="Nature">
        <title>Complex archaea that bridge the gap between prokaryotes and eukaryotes.</title>
        <authorList>
            <person name="Spang A."/>
            <person name="Saw J.H."/>
            <person name="Jorgensen S.L."/>
            <person name="Zaremba-Niedzwiedzka K."/>
            <person name="Martijn J."/>
            <person name="Lind A.E."/>
            <person name="van Eijk R."/>
            <person name="Schleper C."/>
            <person name="Guy L."/>
            <person name="Ettema T.J."/>
        </authorList>
    </citation>
    <scope>NUCLEOTIDE SEQUENCE</scope>
</reference>
<protein>
    <submittedName>
        <fullName evidence="1">Uncharacterized protein</fullName>
    </submittedName>
</protein>
<organism evidence="1">
    <name type="scientific">marine sediment metagenome</name>
    <dbReference type="NCBI Taxonomy" id="412755"/>
    <lineage>
        <taxon>unclassified sequences</taxon>
        <taxon>metagenomes</taxon>
        <taxon>ecological metagenomes</taxon>
    </lineage>
</organism>
<evidence type="ECO:0000313" key="1">
    <source>
        <dbReference type="EMBL" id="KKL89881.1"/>
    </source>
</evidence>
<proteinExistence type="predicted"/>